<proteinExistence type="inferred from homology"/>
<keyword evidence="3" id="KW-1017">Isopeptide bond</keyword>
<evidence type="ECO:0000256" key="4">
    <source>
        <dbReference type="ARBA" id="ARBA00022786"/>
    </source>
</evidence>
<comment type="caution">
    <text evidence="8">The sequence shown here is derived from an EMBL/GenBank/DDBJ whole genome shotgun (WGS) entry which is preliminary data.</text>
</comment>
<evidence type="ECO:0000256" key="2">
    <source>
        <dbReference type="ARBA" id="ARBA00006019"/>
    </source>
</evidence>
<evidence type="ECO:0000313" key="8">
    <source>
        <dbReference type="EMBL" id="KAF0030245.1"/>
    </source>
</evidence>
<dbReference type="GO" id="GO:0031625">
    <property type="term" value="F:ubiquitin protein ligase binding"/>
    <property type="evidence" value="ECO:0007669"/>
    <property type="project" value="InterPro"/>
</dbReference>
<dbReference type="FunFam" id="1.20.1310.10:FF:000014">
    <property type="entry name" value="Cullin 5"/>
    <property type="match status" value="1"/>
</dbReference>
<evidence type="ECO:0000313" key="9">
    <source>
        <dbReference type="Proteomes" id="UP000438429"/>
    </source>
</evidence>
<feature type="domain" description="Cullin N-terminal" evidence="7">
    <location>
        <begin position="53"/>
        <end position="244"/>
    </location>
</feature>
<gene>
    <name evidence="8" type="ORF">F2P81_016976</name>
</gene>
<dbReference type="GO" id="GO:0006511">
    <property type="term" value="P:ubiquitin-dependent protein catabolic process"/>
    <property type="evidence" value="ECO:0007669"/>
    <property type="project" value="InterPro"/>
</dbReference>
<dbReference type="SUPFAM" id="SSF74788">
    <property type="entry name" value="Cullin repeat-like"/>
    <property type="match status" value="1"/>
</dbReference>
<dbReference type="Pfam" id="PF00888">
    <property type="entry name" value="Cullin"/>
    <property type="match status" value="1"/>
</dbReference>
<evidence type="ECO:0000256" key="6">
    <source>
        <dbReference type="ARBA" id="ARBA00040451"/>
    </source>
</evidence>
<dbReference type="AlphaFoldDB" id="A0A6A4SCQ4"/>
<dbReference type="PANTHER" id="PTHR11932">
    <property type="entry name" value="CULLIN"/>
    <property type="match status" value="1"/>
</dbReference>
<comment type="pathway">
    <text evidence="1">Protein modification; protein ubiquitination.</text>
</comment>
<dbReference type="Proteomes" id="UP000438429">
    <property type="component" value="Unassembled WGS sequence"/>
</dbReference>
<reference evidence="8 9" key="1">
    <citation type="submission" date="2019-06" db="EMBL/GenBank/DDBJ databases">
        <title>Draft genomes of female and male turbot (Scophthalmus maximus).</title>
        <authorList>
            <person name="Xu H."/>
            <person name="Xu X.-W."/>
            <person name="Shao C."/>
            <person name="Chen S."/>
        </authorList>
    </citation>
    <scope>NUCLEOTIDE SEQUENCE [LARGE SCALE GENOMIC DNA]</scope>
    <source>
        <strain evidence="8">Ysfricsl-2016a</strain>
        <tissue evidence="8">Blood</tissue>
    </source>
</reference>
<organism evidence="8 9">
    <name type="scientific">Scophthalmus maximus</name>
    <name type="common">Turbot</name>
    <name type="synonym">Psetta maxima</name>
    <dbReference type="NCBI Taxonomy" id="52904"/>
    <lineage>
        <taxon>Eukaryota</taxon>
        <taxon>Metazoa</taxon>
        <taxon>Chordata</taxon>
        <taxon>Craniata</taxon>
        <taxon>Vertebrata</taxon>
        <taxon>Euteleostomi</taxon>
        <taxon>Actinopterygii</taxon>
        <taxon>Neopterygii</taxon>
        <taxon>Teleostei</taxon>
        <taxon>Neoteleostei</taxon>
        <taxon>Acanthomorphata</taxon>
        <taxon>Carangaria</taxon>
        <taxon>Pleuronectiformes</taxon>
        <taxon>Pleuronectoidei</taxon>
        <taxon>Scophthalmidae</taxon>
        <taxon>Scophthalmus</taxon>
    </lineage>
</organism>
<dbReference type="InterPro" id="IPR016159">
    <property type="entry name" value="Cullin_repeat-like_dom_sf"/>
</dbReference>
<name>A0A6A4SCQ4_SCOMX</name>
<protein>
    <recommendedName>
        <fullName evidence="6">Cullin-5</fullName>
    </recommendedName>
</protein>
<dbReference type="EMBL" id="VEVO01000015">
    <property type="protein sequence ID" value="KAF0030245.1"/>
    <property type="molecule type" value="Genomic_DNA"/>
</dbReference>
<accession>A0A6A4SCQ4</accession>
<sequence length="251" mass="29369">MSLLQNKGSLQFEDKWDLMRPIALKLLRQETVTKQQWFDLFSNVPFVSFLPARDVHAVCLWDDKGPAKIHQALKEDILDFIKQAQTRVLSHQDDTALLKAYIVEWRKFFTQCDILPKPFCQLEITLMGKQGSNKKANMEDSIVRKLMLDTWNESIFSNIKSRLQDSAMKLVHAERLGEAFDSQLVIGVRESYVNLCSNPEDKLQIYRDNFEKAYLDSTERFYRTQAPSYLQQNGVQNYMKYVGHNIVDYQK</sequence>
<evidence type="ECO:0000256" key="3">
    <source>
        <dbReference type="ARBA" id="ARBA00022499"/>
    </source>
</evidence>
<evidence type="ECO:0000256" key="1">
    <source>
        <dbReference type="ARBA" id="ARBA00004906"/>
    </source>
</evidence>
<comment type="similarity">
    <text evidence="2">Belongs to the cullin family.</text>
</comment>
<dbReference type="Gene3D" id="1.20.1310.10">
    <property type="entry name" value="Cullin Repeats"/>
    <property type="match status" value="2"/>
</dbReference>
<keyword evidence="4" id="KW-0833">Ubl conjugation pathway</keyword>
<evidence type="ECO:0000259" key="7">
    <source>
        <dbReference type="Pfam" id="PF00888"/>
    </source>
</evidence>
<dbReference type="FunFam" id="1.20.1310.10:FF:000017">
    <property type="entry name" value="Cullin 5"/>
    <property type="match status" value="1"/>
</dbReference>
<evidence type="ECO:0000256" key="5">
    <source>
        <dbReference type="ARBA" id="ARBA00022843"/>
    </source>
</evidence>
<keyword evidence="5" id="KW-0832">Ubl conjugation</keyword>
<dbReference type="InterPro" id="IPR045093">
    <property type="entry name" value="Cullin"/>
</dbReference>
<dbReference type="InterPro" id="IPR001373">
    <property type="entry name" value="Cullin_N"/>
</dbReference>